<protein>
    <submittedName>
        <fullName evidence="4">FecR family protein</fullName>
    </submittedName>
</protein>
<feature type="domain" description="Protein FecR C-terminal" evidence="3">
    <location>
        <begin position="241"/>
        <end position="306"/>
    </location>
</feature>
<dbReference type="InterPro" id="IPR032508">
    <property type="entry name" value="FecR_C"/>
</dbReference>
<dbReference type="Gene3D" id="2.60.120.1440">
    <property type="match status" value="1"/>
</dbReference>
<reference evidence="5" key="1">
    <citation type="submission" date="2016-10" db="EMBL/GenBank/DDBJ databases">
        <authorList>
            <person name="Varghese N."/>
            <person name="Submissions S."/>
        </authorList>
    </citation>
    <scope>NUCLEOTIDE SEQUENCE [LARGE SCALE GENOMIC DNA]</scope>
    <source>
        <strain evidence="5">DSM 23920</strain>
    </source>
</reference>
<dbReference type="Pfam" id="PF04773">
    <property type="entry name" value="FecR"/>
    <property type="match status" value="1"/>
</dbReference>
<dbReference type="EMBL" id="FNRL01000003">
    <property type="protein sequence ID" value="SEA16288.1"/>
    <property type="molecule type" value="Genomic_DNA"/>
</dbReference>
<accession>A0A1H3YYT2</accession>
<dbReference type="PANTHER" id="PTHR30273:SF2">
    <property type="entry name" value="PROTEIN FECR"/>
    <property type="match status" value="1"/>
</dbReference>
<evidence type="ECO:0000259" key="3">
    <source>
        <dbReference type="Pfam" id="PF16344"/>
    </source>
</evidence>
<proteinExistence type="predicted"/>
<dbReference type="Pfam" id="PF16344">
    <property type="entry name" value="FecR_C"/>
    <property type="match status" value="1"/>
</dbReference>
<feature type="domain" description="FecR protein" evidence="2">
    <location>
        <begin position="89"/>
        <end position="178"/>
    </location>
</feature>
<evidence type="ECO:0000313" key="4">
    <source>
        <dbReference type="EMBL" id="SEA16288.1"/>
    </source>
</evidence>
<keyword evidence="1" id="KW-0472">Membrane</keyword>
<dbReference type="Gene3D" id="3.55.50.30">
    <property type="match status" value="1"/>
</dbReference>
<evidence type="ECO:0000313" key="5">
    <source>
        <dbReference type="Proteomes" id="UP000199656"/>
    </source>
</evidence>
<gene>
    <name evidence="4" type="ORF">SAMN05660909_01026</name>
</gene>
<dbReference type="PANTHER" id="PTHR30273">
    <property type="entry name" value="PERIPLASMIC SIGNAL SENSOR AND SIGMA FACTOR ACTIVATOR FECR-RELATED"/>
    <property type="match status" value="1"/>
</dbReference>
<evidence type="ECO:0000259" key="2">
    <source>
        <dbReference type="Pfam" id="PF04773"/>
    </source>
</evidence>
<name>A0A1H3YYT2_9BACT</name>
<dbReference type="GO" id="GO:0016989">
    <property type="term" value="F:sigma factor antagonist activity"/>
    <property type="evidence" value="ECO:0007669"/>
    <property type="project" value="TreeGrafter"/>
</dbReference>
<keyword evidence="1" id="KW-1133">Transmembrane helix</keyword>
<dbReference type="AlphaFoldDB" id="A0A1H3YYT2"/>
<feature type="transmembrane region" description="Helical" evidence="1">
    <location>
        <begin position="46"/>
        <end position="67"/>
    </location>
</feature>
<keyword evidence="5" id="KW-1185">Reference proteome</keyword>
<dbReference type="OrthoDB" id="934696at2"/>
<dbReference type="RefSeq" id="WP_089759328.1">
    <property type="nucleotide sequence ID" value="NZ_BKAT01000002.1"/>
</dbReference>
<organism evidence="4 5">
    <name type="scientific">Chitinophaga terrae</name>
    <name type="common">ex Kim and Jung 2007</name>
    <dbReference type="NCBI Taxonomy" id="408074"/>
    <lineage>
        <taxon>Bacteria</taxon>
        <taxon>Pseudomonadati</taxon>
        <taxon>Bacteroidota</taxon>
        <taxon>Chitinophagia</taxon>
        <taxon>Chitinophagales</taxon>
        <taxon>Chitinophagaceae</taxon>
        <taxon>Chitinophaga</taxon>
    </lineage>
</organism>
<dbReference type="InterPro" id="IPR006860">
    <property type="entry name" value="FecR"/>
</dbReference>
<dbReference type="InterPro" id="IPR012373">
    <property type="entry name" value="Ferrdict_sens_TM"/>
</dbReference>
<sequence length="312" mass="35664">MSSNNDGLFEEWDDFKQEDVPEGMDWNENYHSIRRRIHRDRKKQQWIRYGSAAFAGVFLVACTWAYLFAPGPEQPKIAGGPVIKVIHNASDTISRFRLPDSTQVVLYPHAMLVFTSAYNRSARELYLDGVGEFDVHKDRSRPFIVYADNLTIKAIGTKFLVKNEKQATSESVLLEEGIVQVTDRVMRKSPKLLAVNDLFIWDRTAASMNIVNTTKKAKTTLAPVPKEAGAEDRMVVRPAWFSFDNASLPVILDRLSELYGQPIKFKKSELANLHFIGKFDKNDSLEHIIQVITSLNELKYQKKNDGTYLIYK</sequence>
<keyword evidence="1" id="KW-0812">Transmembrane</keyword>
<evidence type="ECO:0000256" key="1">
    <source>
        <dbReference type="SAM" id="Phobius"/>
    </source>
</evidence>
<dbReference type="Proteomes" id="UP000199656">
    <property type="component" value="Unassembled WGS sequence"/>
</dbReference>
<dbReference type="STRING" id="408074.SAMN05660909_01026"/>